<evidence type="ECO:0000313" key="6">
    <source>
        <dbReference type="EMBL" id="MBK1833594.1"/>
    </source>
</evidence>
<dbReference type="PROSITE" id="PS50893">
    <property type="entry name" value="ABC_TRANSPORTER_2"/>
    <property type="match status" value="1"/>
</dbReference>
<evidence type="ECO:0000256" key="4">
    <source>
        <dbReference type="ARBA" id="ARBA00038388"/>
    </source>
</evidence>
<dbReference type="GO" id="GO:0022857">
    <property type="term" value="F:transmembrane transporter activity"/>
    <property type="evidence" value="ECO:0007669"/>
    <property type="project" value="TreeGrafter"/>
</dbReference>
<sequence>MKDTTQPPPLRVSSVTKLFGKDKTRVRALDQIDLTIQPGEFVAIMGASGSGKSTLLNVMAGLTDIDGGQVEVEGKELASLNDSELTLFRRDRIGLVFQNFNLIPVLTASDNIKLPAADENDLAQRTDDLLARLGLSDRRHHKPDALSGGEQQRVAIARALINDPAIILADEPTGSLDSVSGQDFCRLLHELCQNDGRTIVVVTHEPTVAMWADRVVVLQDGRAINSFPVEERDPQTISLGYQQALNASSAS</sequence>
<dbReference type="InterPro" id="IPR003593">
    <property type="entry name" value="AAA+_ATPase"/>
</dbReference>
<comment type="caution">
    <text evidence="6">The sequence shown here is derived from an EMBL/GenBank/DDBJ whole genome shotgun (WGS) entry which is preliminary data.</text>
</comment>
<dbReference type="Proteomes" id="UP000604083">
    <property type="component" value="Unassembled WGS sequence"/>
</dbReference>
<dbReference type="EMBL" id="JAENIO010000010">
    <property type="protein sequence ID" value="MBK1833594.1"/>
    <property type="molecule type" value="Genomic_DNA"/>
</dbReference>
<dbReference type="InterPro" id="IPR003439">
    <property type="entry name" value="ABC_transporter-like_ATP-bd"/>
</dbReference>
<dbReference type="GO" id="GO:0098796">
    <property type="term" value="C:membrane protein complex"/>
    <property type="evidence" value="ECO:0007669"/>
    <property type="project" value="UniProtKB-ARBA"/>
</dbReference>
<proteinExistence type="inferred from homology"/>
<dbReference type="Pfam" id="PF00005">
    <property type="entry name" value="ABC_tran"/>
    <property type="match status" value="1"/>
</dbReference>
<evidence type="ECO:0000259" key="5">
    <source>
        <dbReference type="PROSITE" id="PS50893"/>
    </source>
</evidence>
<dbReference type="GO" id="GO:0016887">
    <property type="term" value="F:ATP hydrolysis activity"/>
    <property type="evidence" value="ECO:0007669"/>
    <property type="project" value="InterPro"/>
</dbReference>
<dbReference type="SUPFAM" id="SSF52540">
    <property type="entry name" value="P-loop containing nucleoside triphosphate hydrolases"/>
    <property type="match status" value="1"/>
</dbReference>
<protein>
    <submittedName>
        <fullName evidence="6">ABC transporter ATP-binding protein</fullName>
    </submittedName>
</protein>
<comment type="similarity">
    <text evidence="4">Belongs to the ABC transporter superfamily. Macrolide exporter (TC 3.A.1.122) family.</text>
</comment>
<evidence type="ECO:0000313" key="7">
    <source>
        <dbReference type="Proteomes" id="UP000604083"/>
    </source>
</evidence>
<gene>
    <name evidence="6" type="ORF">JIN78_05925</name>
</gene>
<dbReference type="PROSITE" id="PS00211">
    <property type="entry name" value="ABC_TRANSPORTER_1"/>
    <property type="match status" value="1"/>
</dbReference>
<dbReference type="GO" id="GO:0005886">
    <property type="term" value="C:plasma membrane"/>
    <property type="evidence" value="ECO:0007669"/>
    <property type="project" value="TreeGrafter"/>
</dbReference>
<dbReference type="AlphaFoldDB" id="A0A934RLH3"/>
<dbReference type="InterPro" id="IPR015854">
    <property type="entry name" value="ABC_transpr_LolD-like"/>
</dbReference>
<feature type="domain" description="ABC transporter" evidence="5">
    <location>
        <begin position="10"/>
        <end position="245"/>
    </location>
</feature>
<evidence type="ECO:0000256" key="2">
    <source>
        <dbReference type="ARBA" id="ARBA00022741"/>
    </source>
</evidence>
<dbReference type="RefSeq" id="WP_200391029.1">
    <property type="nucleotide sequence ID" value="NZ_JAENIO010000010.1"/>
</dbReference>
<organism evidence="6 7">
    <name type="scientific">Roseibacillus ishigakijimensis</name>
    <dbReference type="NCBI Taxonomy" id="454146"/>
    <lineage>
        <taxon>Bacteria</taxon>
        <taxon>Pseudomonadati</taxon>
        <taxon>Verrucomicrobiota</taxon>
        <taxon>Verrucomicrobiia</taxon>
        <taxon>Verrucomicrobiales</taxon>
        <taxon>Verrucomicrobiaceae</taxon>
        <taxon>Roseibacillus</taxon>
    </lineage>
</organism>
<dbReference type="PANTHER" id="PTHR24220:SF86">
    <property type="entry name" value="ABC TRANSPORTER ABCH.1"/>
    <property type="match status" value="1"/>
</dbReference>
<keyword evidence="7" id="KW-1185">Reference proteome</keyword>
<dbReference type="InterPro" id="IPR027417">
    <property type="entry name" value="P-loop_NTPase"/>
</dbReference>
<dbReference type="GO" id="GO:0005524">
    <property type="term" value="F:ATP binding"/>
    <property type="evidence" value="ECO:0007669"/>
    <property type="project" value="UniProtKB-KW"/>
</dbReference>
<keyword evidence="2" id="KW-0547">Nucleotide-binding</keyword>
<accession>A0A934RLH3</accession>
<dbReference type="PANTHER" id="PTHR24220">
    <property type="entry name" value="IMPORT ATP-BINDING PROTEIN"/>
    <property type="match status" value="1"/>
</dbReference>
<name>A0A934RLH3_9BACT</name>
<keyword evidence="3 6" id="KW-0067">ATP-binding</keyword>
<evidence type="ECO:0000256" key="1">
    <source>
        <dbReference type="ARBA" id="ARBA00022448"/>
    </source>
</evidence>
<dbReference type="SMART" id="SM00382">
    <property type="entry name" value="AAA"/>
    <property type="match status" value="1"/>
</dbReference>
<keyword evidence="1" id="KW-0813">Transport</keyword>
<dbReference type="InterPro" id="IPR017911">
    <property type="entry name" value="MacB-like_ATP-bd"/>
</dbReference>
<dbReference type="InterPro" id="IPR017871">
    <property type="entry name" value="ABC_transporter-like_CS"/>
</dbReference>
<dbReference type="Gene3D" id="3.40.50.300">
    <property type="entry name" value="P-loop containing nucleotide triphosphate hydrolases"/>
    <property type="match status" value="1"/>
</dbReference>
<dbReference type="CDD" id="cd03255">
    <property type="entry name" value="ABC_MJ0796_LolCDE_FtsE"/>
    <property type="match status" value="1"/>
</dbReference>
<reference evidence="6" key="1">
    <citation type="submission" date="2021-01" db="EMBL/GenBank/DDBJ databases">
        <title>Modified the classification status of verrucomicrobia.</title>
        <authorList>
            <person name="Feng X."/>
        </authorList>
    </citation>
    <scope>NUCLEOTIDE SEQUENCE</scope>
    <source>
        <strain evidence="6">KCTC 12986</strain>
    </source>
</reference>
<dbReference type="FunFam" id="3.40.50.300:FF:000032">
    <property type="entry name" value="Export ABC transporter ATP-binding protein"/>
    <property type="match status" value="1"/>
</dbReference>
<evidence type="ECO:0000256" key="3">
    <source>
        <dbReference type="ARBA" id="ARBA00022840"/>
    </source>
</evidence>